<reference evidence="1" key="1">
    <citation type="journal article" date="2013" name="Genetics">
        <title>The draft genome and transcriptome of Panagrellus redivivus are shaped by the harsh demands of a free-living lifestyle.</title>
        <authorList>
            <person name="Srinivasan J."/>
            <person name="Dillman A.R."/>
            <person name="Macchietto M.G."/>
            <person name="Heikkinen L."/>
            <person name="Lakso M."/>
            <person name="Fracchia K.M."/>
            <person name="Antoshechkin I."/>
            <person name="Mortazavi A."/>
            <person name="Wong G."/>
            <person name="Sternberg P.W."/>
        </authorList>
    </citation>
    <scope>NUCLEOTIDE SEQUENCE [LARGE SCALE GENOMIC DNA]</scope>
    <source>
        <strain evidence="1">MT8872</strain>
    </source>
</reference>
<evidence type="ECO:0000313" key="2">
    <source>
        <dbReference type="WBParaSite" id="Pan_g1295.t1"/>
    </source>
</evidence>
<evidence type="ECO:0000313" key="1">
    <source>
        <dbReference type="Proteomes" id="UP000492821"/>
    </source>
</evidence>
<protein>
    <submittedName>
        <fullName evidence="2">Uncharacterized protein</fullName>
    </submittedName>
</protein>
<organism evidence="1 2">
    <name type="scientific">Panagrellus redivivus</name>
    <name type="common">Microworm</name>
    <dbReference type="NCBI Taxonomy" id="6233"/>
    <lineage>
        <taxon>Eukaryota</taxon>
        <taxon>Metazoa</taxon>
        <taxon>Ecdysozoa</taxon>
        <taxon>Nematoda</taxon>
        <taxon>Chromadorea</taxon>
        <taxon>Rhabditida</taxon>
        <taxon>Tylenchina</taxon>
        <taxon>Panagrolaimomorpha</taxon>
        <taxon>Panagrolaimoidea</taxon>
        <taxon>Panagrolaimidae</taxon>
        <taxon>Panagrellus</taxon>
    </lineage>
</organism>
<dbReference type="Proteomes" id="UP000492821">
    <property type="component" value="Unassembled WGS sequence"/>
</dbReference>
<proteinExistence type="predicted"/>
<keyword evidence="1" id="KW-1185">Reference proteome</keyword>
<dbReference type="AlphaFoldDB" id="A0A7E4ZRC9"/>
<sequence length="96" mass="10892">MVEHFAKARYSTLVTVCTVRSHKQNFYNKIQPKIKSKKTSAPYGTRNPALSRESVDYRIVLGRLPILPANEILIAQRPWLKKSCCQSNASSKTLLT</sequence>
<reference evidence="2" key="2">
    <citation type="submission" date="2020-10" db="UniProtKB">
        <authorList>
            <consortium name="WormBaseParasite"/>
        </authorList>
    </citation>
    <scope>IDENTIFICATION</scope>
</reference>
<name>A0A7E4ZRC9_PANRE</name>
<accession>A0A7E4ZRC9</accession>
<dbReference type="WBParaSite" id="Pan_g1295.t1">
    <property type="protein sequence ID" value="Pan_g1295.t1"/>
    <property type="gene ID" value="Pan_g1295"/>
</dbReference>